<reference evidence="2" key="2">
    <citation type="submission" date="2015-03" db="EMBL/GenBank/DDBJ databases">
        <title>Genome sequence of Azospirillum thiophilum strain DSM 21654T.</title>
        <authorList>
            <person name="Kwak Y."/>
            <person name="Shin J.-H."/>
        </authorList>
    </citation>
    <scope>NUCLEOTIDE SEQUENCE [LARGE SCALE GENOMIC DNA]</scope>
    <source>
        <strain evidence="2">DSM 15199</strain>
    </source>
</reference>
<sequence length="65" mass="7157">MSKVNSNFTTTAVKRAARGILRRQVEPSNRASTVYGFSNHALKKSGEELKAAWRSASQSVRHPKG</sequence>
<dbReference type="AlphaFoldDB" id="A0A0F7LTF4"/>
<name>A0A0F7LTF4_9GAMM</name>
<dbReference type="PATRIC" id="fig|230089.6.peg.4349"/>
<organism evidence="1 2">
    <name type="scientific">Photorhabdus thracensis</name>
    <dbReference type="NCBI Taxonomy" id="230089"/>
    <lineage>
        <taxon>Bacteria</taxon>
        <taxon>Pseudomonadati</taxon>
        <taxon>Pseudomonadota</taxon>
        <taxon>Gammaproteobacteria</taxon>
        <taxon>Enterobacterales</taxon>
        <taxon>Morganellaceae</taxon>
        <taxon>Photorhabdus</taxon>
    </lineage>
</organism>
<accession>A0A0F7LTF4</accession>
<dbReference type="Proteomes" id="UP000034866">
    <property type="component" value="Chromosome"/>
</dbReference>
<reference evidence="1 2" key="1">
    <citation type="journal article" date="2015" name="J. Biotechnol.">
        <title>Complete genome sequence of Photorhabdus temperata subsp. thracensis 39-8(T), an entomopathogenic bacterium for the improved commercial bioinsecticide.</title>
        <authorList>
            <person name="Kwak Y."/>
            <person name="Shin J.H."/>
        </authorList>
    </citation>
    <scope>NUCLEOTIDE SEQUENCE [LARGE SCALE GENOMIC DNA]</scope>
    <source>
        <strain evidence="1 2">DSM 15199</strain>
    </source>
</reference>
<proteinExistence type="predicted"/>
<dbReference type="KEGG" id="ptt:VY86_19320"/>
<dbReference type="EMBL" id="CP011104">
    <property type="protein sequence ID" value="AKH65183.1"/>
    <property type="molecule type" value="Genomic_DNA"/>
</dbReference>
<gene>
    <name evidence="1" type="ORF">VY86_19320</name>
</gene>
<protein>
    <submittedName>
        <fullName evidence="1">Uncharacterized protein</fullName>
    </submittedName>
</protein>
<keyword evidence="2" id="KW-1185">Reference proteome</keyword>
<evidence type="ECO:0000313" key="2">
    <source>
        <dbReference type="Proteomes" id="UP000034866"/>
    </source>
</evidence>
<dbReference type="RefSeq" id="WP_046976171.1">
    <property type="nucleotide sequence ID" value="NZ_CP011104.1"/>
</dbReference>
<evidence type="ECO:0000313" key="1">
    <source>
        <dbReference type="EMBL" id="AKH65183.1"/>
    </source>
</evidence>